<dbReference type="GO" id="GO:0007219">
    <property type="term" value="P:Notch signaling pathway"/>
    <property type="evidence" value="ECO:0007669"/>
    <property type="project" value="TreeGrafter"/>
</dbReference>
<evidence type="ECO:0000256" key="8">
    <source>
        <dbReference type="SAM" id="SignalP"/>
    </source>
</evidence>
<keyword evidence="4 5" id="KW-1015">Disulfide bond</keyword>
<feature type="transmembrane region" description="Helical" evidence="7">
    <location>
        <begin position="684"/>
        <end position="708"/>
    </location>
</feature>
<dbReference type="GO" id="GO:0007411">
    <property type="term" value="P:axon guidance"/>
    <property type="evidence" value="ECO:0007669"/>
    <property type="project" value="TreeGrafter"/>
</dbReference>
<dbReference type="InterPro" id="IPR001881">
    <property type="entry name" value="EGF-like_Ca-bd_dom"/>
</dbReference>
<evidence type="ECO:0000313" key="11">
    <source>
        <dbReference type="Proteomes" id="UP000827092"/>
    </source>
</evidence>
<feature type="domain" description="EGF-like" evidence="9">
    <location>
        <begin position="397"/>
        <end position="433"/>
    </location>
</feature>
<name>A0AAV6UYS3_9ARAC</name>
<feature type="compositionally biased region" description="Polar residues" evidence="6">
    <location>
        <begin position="541"/>
        <end position="559"/>
    </location>
</feature>
<comment type="caution">
    <text evidence="5">Lacks conserved residue(s) required for the propagation of feature annotation.</text>
</comment>
<evidence type="ECO:0000313" key="10">
    <source>
        <dbReference type="EMBL" id="KAG8188814.1"/>
    </source>
</evidence>
<feature type="signal peptide" evidence="8">
    <location>
        <begin position="1"/>
        <end position="16"/>
    </location>
</feature>
<dbReference type="SMART" id="SM00179">
    <property type="entry name" value="EGF_CA"/>
    <property type="match status" value="2"/>
</dbReference>
<feature type="compositionally biased region" description="Polar residues" evidence="6">
    <location>
        <begin position="504"/>
        <end position="525"/>
    </location>
</feature>
<organism evidence="10 11">
    <name type="scientific">Oedothorax gibbosus</name>
    <dbReference type="NCBI Taxonomy" id="931172"/>
    <lineage>
        <taxon>Eukaryota</taxon>
        <taxon>Metazoa</taxon>
        <taxon>Ecdysozoa</taxon>
        <taxon>Arthropoda</taxon>
        <taxon>Chelicerata</taxon>
        <taxon>Arachnida</taxon>
        <taxon>Araneae</taxon>
        <taxon>Araneomorphae</taxon>
        <taxon>Entelegynae</taxon>
        <taxon>Araneoidea</taxon>
        <taxon>Linyphiidae</taxon>
        <taxon>Erigoninae</taxon>
        <taxon>Oedothorax</taxon>
    </lineage>
</organism>
<reference evidence="10 11" key="1">
    <citation type="journal article" date="2022" name="Nat. Ecol. Evol.">
        <title>A masculinizing supergene underlies an exaggerated male reproductive morph in a spider.</title>
        <authorList>
            <person name="Hendrickx F."/>
            <person name="De Corte Z."/>
            <person name="Sonet G."/>
            <person name="Van Belleghem S.M."/>
            <person name="Kostlbacher S."/>
            <person name="Vangestel C."/>
        </authorList>
    </citation>
    <scope>NUCLEOTIDE SEQUENCE [LARGE SCALE GENOMIC DNA]</scope>
    <source>
        <strain evidence="10">W744_W776</strain>
    </source>
</reference>
<dbReference type="GO" id="GO:0009986">
    <property type="term" value="C:cell surface"/>
    <property type="evidence" value="ECO:0007669"/>
    <property type="project" value="TreeGrafter"/>
</dbReference>
<dbReference type="CDD" id="cd00054">
    <property type="entry name" value="EGF_CA"/>
    <property type="match status" value="2"/>
</dbReference>
<dbReference type="GO" id="GO:0043235">
    <property type="term" value="C:receptor complex"/>
    <property type="evidence" value="ECO:0007669"/>
    <property type="project" value="TreeGrafter"/>
</dbReference>
<proteinExistence type="predicted"/>
<keyword evidence="11" id="KW-1185">Reference proteome</keyword>
<feature type="compositionally biased region" description="Basic and acidic residues" evidence="6">
    <location>
        <begin position="279"/>
        <end position="288"/>
    </location>
</feature>
<dbReference type="SUPFAM" id="SSF57196">
    <property type="entry name" value="EGF/Laminin"/>
    <property type="match status" value="3"/>
</dbReference>
<keyword evidence="7" id="KW-1133">Transmembrane helix</keyword>
<feature type="disulfide bond" evidence="5">
    <location>
        <begin position="247"/>
        <end position="256"/>
    </location>
</feature>
<dbReference type="EMBL" id="JAFNEN010000230">
    <property type="protein sequence ID" value="KAG8188814.1"/>
    <property type="molecule type" value="Genomic_DNA"/>
</dbReference>
<evidence type="ECO:0000256" key="6">
    <source>
        <dbReference type="SAM" id="MobiDB-lite"/>
    </source>
</evidence>
<dbReference type="PROSITE" id="PS50026">
    <property type="entry name" value="EGF_3"/>
    <property type="match status" value="3"/>
</dbReference>
<feature type="compositionally biased region" description="Polar residues" evidence="6">
    <location>
        <begin position="648"/>
        <end position="664"/>
    </location>
</feature>
<protein>
    <recommendedName>
        <fullName evidence="9">EGF-like domain-containing protein</fullName>
    </recommendedName>
</protein>
<dbReference type="GO" id="GO:0005509">
    <property type="term" value="F:calcium ion binding"/>
    <property type="evidence" value="ECO:0007669"/>
    <property type="project" value="InterPro"/>
</dbReference>
<feature type="compositionally biased region" description="Polar residues" evidence="6">
    <location>
        <begin position="618"/>
        <end position="640"/>
    </location>
</feature>
<dbReference type="InterPro" id="IPR000742">
    <property type="entry name" value="EGF"/>
</dbReference>
<evidence type="ECO:0000256" key="3">
    <source>
        <dbReference type="ARBA" id="ARBA00022737"/>
    </source>
</evidence>
<sequence>MDRLCLIFVLLGSCKCKNGGECMFMRGTESCNCKPPYDGPTCEEDPCHPNPCKNNQSCSLTRESFSCNCNESYSGLLCDGAVDLCPSKTCRFGETCKTVYGVPTCFQEMSTLSTTEKLSTNPQNESRTTEENSESTIGNKDNSDTETQSITEEYLSNSSLVTSITNTTFDELNKLATESEASSVTDDISTEGDYDCNCKNGGQCIYESCSCEPPYEGPTCEEDPCHPNPCENNQSCSLTRESFNCDCNDSYSGKFCEQEISTSSTTLSTTEKLPATTPDEPKTTKENSESSTTGNEDNTDIETQSSNEPTFTKRANDSTPNTESDEYSDITEEYLSNSSQVNSTVNLVVATDVISYENATSTIFPNITNISFDELNKLPTESDVSNVSDDISTEVAGIDVCQEVFCRNGGICKKISGKAKCDCTEFYTGPICGKEISTTVSATSTHLPTTTDQFKTKTENSESTNDSKYNATTEPQSTETTSEDLISSNGSSSVETFTDDLKTTTENTASTSDNEKLTTIGSQSPDTTSDESISSNDTSSVGTTTANSKTTTEITASTSDNEEVTTRGFPSPDTTSDESISSNETSSVGTTTADSKATTENTSSTSPDITSDDIITSNRPSSYGTTTDNSNIITENIYSTTRKEDNTTPDSLTSETTQSIASTNTDDTVTEVEIDKKKVSKRNVAYICGGIGGGLGIISFIAGITYYLKRLKKIKHLLYFKSADSSSMGSSDSTSHLA</sequence>
<dbReference type="Proteomes" id="UP000827092">
    <property type="component" value="Unassembled WGS sequence"/>
</dbReference>
<feature type="compositionally biased region" description="Polar residues" evidence="6">
    <location>
        <begin position="484"/>
        <end position="496"/>
    </location>
</feature>
<feature type="compositionally biased region" description="Polar residues" evidence="6">
    <location>
        <begin position="588"/>
        <end position="601"/>
    </location>
</feature>
<gene>
    <name evidence="10" type="ORF">JTE90_009201</name>
</gene>
<keyword evidence="7" id="KW-0812">Transmembrane</keyword>
<feature type="compositionally biased region" description="Polar residues" evidence="6">
    <location>
        <begin position="461"/>
        <end position="471"/>
    </location>
</feature>
<feature type="compositionally biased region" description="Low complexity" evidence="6">
    <location>
        <begin position="573"/>
        <end position="587"/>
    </location>
</feature>
<evidence type="ECO:0000256" key="4">
    <source>
        <dbReference type="ARBA" id="ARBA00023157"/>
    </source>
</evidence>
<feature type="compositionally biased region" description="Polar residues" evidence="6">
    <location>
        <begin position="301"/>
        <end position="310"/>
    </location>
</feature>
<feature type="chain" id="PRO_5043832096" description="EGF-like domain-containing protein" evidence="8">
    <location>
        <begin position="17"/>
        <end position="738"/>
    </location>
</feature>
<feature type="compositionally biased region" description="Low complexity" evidence="6">
    <location>
        <begin position="526"/>
        <end position="540"/>
    </location>
</feature>
<feature type="compositionally biased region" description="Polar residues" evidence="6">
    <location>
        <begin position="137"/>
        <end position="148"/>
    </location>
</feature>
<feature type="disulfide bond" evidence="5">
    <location>
        <begin position="423"/>
        <end position="432"/>
    </location>
</feature>
<keyword evidence="7" id="KW-0472">Membrane</keyword>
<dbReference type="InterPro" id="IPR051355">
    <property type="entry name" value="Notch/Slit_guidance"/>
</dbReference>
<evidence type="ECO:0000256" key="1">
    <source>
        <dbReference type="ARBA" id="ARBA00022536"/>
    </source>
</evidence>
<dbReference type="AlphaFoldDB" id="A0AAV6UYS3"/>
<evidence type="ECO:0000256" key="5">
    <source>
        <dbReference type="PROSITE-ProRule" id="PRU00076"/>
    </source>
</evidence>
<dbReference type="Pfam" id="PF00008">
    <property type="entry name" value="EGF"/>
    <property type="match status" value="1"/>
</dbReference>
<evidence type="ECO:0000259" key="9">
    <source>
        <dbReference type="PROSITE" id="PS50026"/>
    </source>
</evidence>
<feature type="region of interest" description="Disordered" evidence="6">
    <location>
        <begin position="116"/>
        <end position="148"/>
    </location>
</feature>
<keyword evidence="2 8" id="KW-0732">Signal</keyword>
<dbReference type="SMART" id="SM00181">
    <property type="entry name" value="EGF"/>
    <property type="match status" value="4"/>
</dbReference>
<dbReference type="GO" id="GO:0005886">
    <property type="term" value="C:plasma membrane"/>
    <property type="evidence" value="ECO:0007669"/>
    <property type="project" value="TreeGrafter"/>
</dbReference>
<evidence type="ECO:0000256" key="7">
    <source>
        <dbReference type="SAM" id="Phobius"/>
    </source>
</evidence>
<keyword evidence="1 5" id="KW-0245">EGF-like domain</keyword>
<accession>A0AAV6UYS3</accession>
<evidence type="ECO:0000256" key="2">
    <source>
        <dbReference type="ARBA" id="ARBA00022729"/>
    </source>
</evidence>
<feature type="disulfide bond" evidence="5">
    <location>
        <begin position="69"/>
        <end position="78"/>
    </location>
</feature>
<dbReference type="PANTHER" id="PTHR45836">
    <property type="entry name" value="SLIT HOMOLOG"/>
    <property type="match status" value="1"/>
</dbReference>
<dbReference type="PANTHER" id="PTHR45836:SF13">
    <property type="entry name" value="PROTEIN CRUMBS"/>
    <property type="match status" value="1"/>
</dbReference>
<dbReference type="PROSITE" id="PS00022">
    <property type="entry name" value="EGF_1"/>
    <property type="match status" value="3"/>
</dbReference>
<feature type="region of interest" description="Disordered" evidence="6">
    <location>
        <begin position="448"/>
        <end position="664"/>
    </location>
</feature>
<feature type="domain" description="EGF-like" evidence="9">
    <location>
        <begin position="221"/>
        <end position="257"/>
    </location>
</feature>
<dbReference type="Gene3D" id="2.10.25.10">
    <property type="entry name" value="Laminin"/>
    <property type="match status" value="3"/>
</dbReference>
<feature type="domain" description="EGF-like" evidence="9">
    <location>
        <begin position="43"/>
        <end position="79"/>
    </location>
</feature>
<feature type="compositionally biased region" description="Low complexity" evidence="6">
    <location>
        <begin position="602"/>
        <end position="617"/>
    </location>
</feature>
<feature type="region of interest" description="Disordered" evidence="6">
    <location>
        <begin position="266"/>
        <end position="328"/>
    </location>
</feature>
<comment type="caution">
    <text evidence="10">The sequence shown here is derived from an EMBL/GenBank/DDBJ whole genome shotgun (WGS) entry which is preliminary data.</text>
</comment>
<keyword evidence="3" id="KW-0677">Repeat</keyword>